<dbReference type="CDD" id="cd05791">
    <property type="entry name" value="S1_CSL4"/>
    <property type="match status" value="1"/>
</dbReference>
<evidence type="ECO:0008006" key="8">
    <source>
        <dbReference type="Google" id="ProtNLM"/>
    </source>
</evidence>
<dbReference type="InterPro" id="IPR025721">
    <property type="entry name" value="Exosome_cplx_N_dom"/>
</dbReference>
<feature type="domain" description="Exosome complex component CSL4 C-terminal" evidence="4">
    <location>
        <begin position="115"/>
        <end position="153"/>
    </location>
</feature>
<evidence type="ECO:0000256" key="1">
    <source>
        <dbReference type="ARBA" id="ARBA00004604"/>
    </source>
</evidence>
<dbReference type="SUPFAM" id="SSF110324">
    <property type="entry name" value="Ribosomal L27 protein-like"/>
    <property type="match status" value="1"/>
</dbReference>
<dbReference type="Gene3D" id="2.40.50.140">
    <property type="entry name" value="Nucleic acid-binding proteins"/>
    <property type="match status" value="1"/>
</dbReference>
<dbReference type="EMBL" id="MU006776">
    <property type="protein sequence ID" value="KAF2646421.1"/>
    <property type="molecule type" value="Genomic_DNA"/>
</dbReference>
<dbReference type="InterPro" id="IPR039771">
    <property type="entry name" value="Csl4"/>
</dbReference>
<dbReference type="SUPFAM" id="SSF50249">
    <property type="entry name" value="Nucleic acid-binding proteins"/>
    <property type="match status" value="1"/>
</dbReference>
<dbReference type="InterPro" id="IPR012340">
    <property type="entry name" value="NA-bd_OB-fold"/>
</dbReference>
<protein>
    <recommendedName>
        <fullName evidence="8">RNA-binding domain-containing protein</fullName>
    </recommendedName>
</protein>
<dbReference type="GO" id="GO:0005737">
    <property type="term" value="C:cytoplasm"/>
    <property type="evidence" value="ECO:0007669"/>
    <property type="project" value="TreeGrafter"/>
</dbReference>
<dbReference type="Gene3D" id="2.40.50.100">
    <property type="match status" value="1"/>
</dbReference>
<keyword evidence="3" id="KW-0271">Exosome</keyword>
<feature type="domain" description="Exosome complex component CSL4 C-terminal" evidence="4">
    <location>
        <begin position="82"/>
        <end position="111"/>
    </location>
</feature>
<evidence type="ECO:0000256" key="2">
    <source>
        <dbReference type="ARBA" id="ARBA00022490"/>
    </source>
</evidence>
<dbReference type="GO" id="GO:0003723">
    <property type="term" value="F:RNA binding"/>
    <property type="evidence" value="ECO:0007669"/>
    <property type="project" value="InterPro"/>
</dbReference>
<feature type="domain" description="Exosome complex component N-terminal" evidence="5">
    <location>
        <begin position="6"/>
        <end position="41"/>
    </location>
</feature>
<dbReference type="Proteomes" id="UP000799753">
    <property type="component" value="Unassembled WGS sequence"/>
</dbReference>
<dbReference type="AlphaFoldDB" id="A0A6A6SHL8"/>
<dbReference type="PANTHER" id="PTHR12686:SF8">
    <property type="entry name" value="EXOSOME COMPLEX COMPONENT CSL4"/>
    <property type="match status" value="1"/>
</dbReference>
<evidence type="ECO:0000259" key="5">
    <source>
        <dbReference type="Pfam" id="PF14382"/>
    </source>
</evidence>
<name>A0A6A6SHL8_9PLEO</name>
<dbReference type="OrthoDB" id="440760at2759"/>
<dbReference type="GO" id="GO:0000176">
    <property type="term" value="C:nuclear exosome (RNase complex)"/>
    <property type="evidence" value="ECO:0007669"/>
    <property type="project" value="TreeGrafter"/>
</dbReference>
<evidence type="ECO:0000256" key="3">
    <source>
        <dbReference type="ARBA" id="ARBA00022835"/>
    </source>
</evidence>
<evidence type="ECO:0000259" key="4">
    <source>
        <dbReference type="Pfam" id="PF10447"/>
    </source>
</evidence>
<dbReference type="PANTHER" id="PTHR12686">
    <property type="entry name" value="3'-5' EXORIBONUCLEASE CSL4-RELATED"/>
    <property type="match status" value="1"/>
</dbReference>
<dbReference type="InterPro" id="IPR019495">
    <property type="entry name" value="EXOSC1_C"/>
</dbReference>
<dbReference type="Pfam" id="PF10447">
    <property type="entry name" value="EXOSC1"/>
    <property type="match status" value="2"/>
</dbReference>
<sequence length="207" mass="22241">MALPSIALPGTLLGPAAKFLPGPGTHIHDSHIYASIAGPVVSSATPTPASSKPKPLPLLSISRNTSSTTTNLLSSGAGATILPEVESIILARVTRLTPRYANIEILCVSDTVCREPFAGMIRREDIRATEKDKVKMEESFRVGDLVRGMVVSLGDQSNYYVTTARNDWGVVVAKSAEGMGIMAPVSWKEVVDVRTGRRERRKVAKPF</sequence>
<evidence type="ECO:0000313" key="6">
    <source>
        <dbReference type="EMBL" id="KAF2646421.1"/>
    </source>
</evidence>
<dbReference type="GO" id="GO:0006396">
    <property type="term" value="P:RNA processing"/>
    <property type="evidence" value="ECO:0007669"/>
    <property type="project" value="InterPro"/>
</dbReference>
<keyword evidence="2" id="KW-0963">Cytoplasm</keyword>
<accession>A0A6A6SHL8</accession>
<keyword evidence="7" id="KW-1185">Reference proteome</keyword>
<gene>
    <name evidence="6" type="ORF">P280DRAFT_10555</name>
</gene>
<comment type="subcellular location">
    <subcellularLocation>
        <location evidence="1">Nucleus</location>
        <location evidence="1">Nucleolus</location>
    </subcellularLocation>
</comment>
<dbReference type="Pfam" id="PF14382">
    <property type="entry name" value="ECR1_N"/>
    <property type="match status" value="1"/>
</dbReference>
<dbReference type="GO" id="GO:0005730">
    <property type="term" value="C:nucleolus"/>
    <property type="evidence" value="ECO:0007669"/>
    <property type="project" value="UniProtKB-SubCell"/>
</dbReference>
<organism evidence="6 7">
    <name type="scientific">Massarina eburnea CBS 473.64</name>
    <dbReference type="NCBI Taxonomy" id="1395130"/>
    <lineage>
        <taxon>Eukaryota</taxon>
        <taxon>Fungi</taxon>
        <taxon>Dikarya</taxon>
        <taxon>Ascomycota</taxon>
        <taxon>Pezizomycotina</taxon>
        <taxon>Dothideomycetes</taxon>
        <taxon>Pleosporomycetidae</taxon>
        <taxon>Pleosporales</taxon>
        <taxon>Massarineae</taxon>
        <taxon>Massarinaceae</taxon>
        <taxon>Massarina</taxon>
    </lineage>
</organism>
<proteinExistence type="predicted"/>
<evidence type="ECO:0000313" key="7">
    <source>
        <dbReference type="Proteomes" id="UP000799753"/>
    </source>
</evidence>
<reference evidence="6" key="1">
    <citation type="journal article" date="2020" name="Stud. Mycol.">
        <title>101 Dothideomycetes genomes: a test case for predicting lifestyles and emergence of pathogens.</title>
        <authorList>
            <person name="Haridas S."/>
            <person name="Albert R."/>
            <person name="Binder M."/>
            <person name="Bloem J."/>
            <person name="Labutti K."/>
            <person name="Salamov A."/>
            <person name="Andreopoulos B."/>
            <person name="Baker S."/>
            <person name="Barry K."/>
            <person name="Bills G."/>
            <person name="Bluhm B."/>
            <person name="Cannon C."/>
            <person name="Castanera R."/>
            <person name="Culley D."/>
            <person name="Daum C."/>
            <person name="Ezra D."/>
            <person name="Gonzalez J."/>
            <person name="Henrissat B."/>
            <person name="Kuo A."/>
            <person name="Liang C."/>
            <person name="Lipzen A."/>
            <person name="Lutzoni F."/>
            <person name="Magnuson J."/>
            <person name="Mondo S."/>
            <person name="Nolan M."/>
            <person name="Ohm R."/>
            <person name="Pangilinan J."/>
            <person name="Park H.-J."/>
            <person name="Ramirez L."/>
            <person name="Alfaro M."/>
            <person name="Sun H."/>
            <person name="Tritt A."/>
            <person name="Yoshinaga Y."/>
            <person name="Zwiers L.-H."/>
            <person name="Turgeon B."/>
            <person name="Goodwin S."/>
            <person name="Spatafora J."/>
            <person name="Crous P."/>
            <person name="Grigoriev I."/>
        </authorList>
    </citation>
    <scope>NUCLEOTIDE SEQUENCE</scope>
    <source>
        <strain evidence="6">CBS 473.64</strain>
    </source>
</reference>